<dbReference type="GO" id="GO:0005886">
    <property type="term" value="C:plasma membrane"/>
    <property type="evidence" value="ECO:0007669"/>
    <property type="project" value="UniProtKB-SubCell"/>
</dbReference>
<feature type="transmembrane region" description="Helical" evidence="7">
    <location>
        <begin position="200"/>
        <end position="217"/>
    </location>
</feature>
<comment type="caution">
    <text evidence="8">The sequence shown here is derived from an EMBL/GenBank/DDBJ whole genome shotgun (WGS) entry which is preliminary data.</text>
</comment>
<gene>
    <name evidence="7" type="primary">lgt</name>
    <name evidence="8" type="ORF">J2T55_002604</name>
</gene>
<reference evidence="8" key="1">
    <citation type="submission" date="2022-08" db="EMBL/GenBank/DDBJ databases">
        <title>Genomic Encyclopedia of Type Strains, Phase III (KMG-III): the genomes of soil and plant-associated and newly described type strains.</title>
        <authorList>
            <person name="Whitman W."/>
        </authorList>
    </citation>
    <scope>NUCLEOTIDE SEQUENCE</scope>
    <source>
        <strain evidence="8">HMT 1</strain>
    </source>
</reference>
<dbReference type="NCBIfam" id="TIGR00544">
    <property type="entry name" value="lgt"/>
    <property type="match status" value="1"/>
</dbReference>
<evidence type="ECO:0000313" key="9">
    <source>
        <dbReference type="Proteomes" id="UP001204445"/>
    </source>
</evidence>
<feature type="transmembrane region" description="Helical" evidence="7">
    <location>
        <begin position="224"/>
        <end position="242"/>
    </location>
</feature>
<comment type="function">
    <text evidence="7">Catalyzes the transfer of the diacylglyceryl group from phosphatidylglycerol to the sulfhydryl group of the N-terminal cysteine of a prolipoprotein, the first step in the formation of mature lipoproteins.</text>
</comment>
<feature type="transmembrane region" description="Helical" evidence="7">
    <location>
        <begin position="77"/>
        <end position="100"/>
    </location>
</feature>
<dbReference type="GO" id="GO:0008961">
    <property type="term" value="F:phosphatidylglycerol-prolipoprotein diacylglyceryl transferase activity"/>
    <property type="evidence" value="ECO:0007669"/>
    <property type="project" value="UniProtKB-UniRule"/>
</dbReference>
<dbReference type="Pfam" id="PF01790">
    <property type="entry name" value="LGT"/>
    <property type="match status" value="1"/>
</dbReference>
<dbReference type="PANTHER" id="PTHR30589:SF0">
    <property type="entry name" value="PHOSPHATIDYLGLYCEROL--PROLIPOPROTEIN DIACYLGLYCERYL TRANSFERASE"/>
    <property type="match status" value="1"/>
</dbReference>
<protein>
    <recommendedName>
        <fullName evidence="7">Phosphatidylglycerol--prolipoprotein diacylglyceryl transferase</fullName>
        <ecNumber evidence="7">2.5.1.145</ecNumber>
    </recommendedName>
</protein>
<keyword evidence="4 7" id="KW-0812">Transmembrane</keyword>
<comment type="subcellular location">
    <subcellularLocation>
        <location evidence="7">Cell membrane</location>
        <topology evidence="7">Multi-pass membrane protein</topology>
    </subcellularLocation>
</comment>
<keyword evidence="3 7" id="KW-0808">Transferase</keyword>
<evidence type="ECO:0000313" key="8">
    <source>
        <dbReference type="EMBL" id="MCS3904565.1"/>
    </source>
</evidence>
<feature type="transmembrane region" description="Helical" evidence="7">
    <location>
        <begin position="149"/>
        <end position="168"/>
    </location>
</feature>
<comment type="catalytic activity">
    <reaction evidence="7">
        <text>L-cysteinyl-[prolipoprotein] + a 1,2-diacyl-sn-glycero-3-phospho-(1'-sn-glycerol) = an S-1,2-diacyl-sn-glyceryl-L-cysteinyl-[prolipoprotein] + sn-glycerol 1-phosphate + H(+)</text>
        <dbReference type="Rhea" id="RHEA:56712"/>
        <dbReference type="Rhea" id="RHEA-COMP:14679"/>
        <dbReference type="Rhea" id="RHEA-COMP:14680"/>
        <dbReference type="ChEBI" id="CHEBI:15378"/>
        <dbReference type="ChEBI" id="CHEBI:29950"/>
        <dbReference type="ChEBI" id="CHEBI:57685"/>
        <dbReference type="ChEBI" id="CHEBI:64716"/>
        <dbReference type="ChEBI" id="CHEBI:140658"/>
        <dbReference type="EC" id="2.5.1.145"/>
    </reaction>
</comment>
<dbReference type="HAMAP" id="MF_01147">
    <property type="entry name" value="Lgt"/>
    <property type="match status" value="1"/>
</dbReference>
<evidence type="ECO:0000256" key="1">
    <source>
        <dbReference type="ARBA" id="ARBA00007150"/>
    </source>
</evidence>
<comment type="similarity">
    <text evidence="1 7">Belongs to the Lgt family.</text>
</comment>
<organism evidence="8 9">
    <name type="scientific">Methylohalomonas lacus</name>
    <dbReference type="NCBI Taxonomy" id="398773"/>
    <lineage>
        <taxon>Bacteria</taxon>
        <taxon>Pseudomonadati</taxon>
        <taxon>Pseudomonadota</taxon>
        <taxon>Gammaproteobacteria</taxon>
        <taxon>Methylohalomonadales</taxon>
        <taxon>Methylohalomonadaceae</taxon>
        <taxon>Methylohalomonas</taxon>
    </lineage>
</organism>
<feature type="transmembrane region" description="Helical" evidence="7">
    <location>
        <begin position="120"/>
        <end position="137"/>
    </location>
</feature>
<keyword evidence="2 7" id="KW-1003">Cell membrane</keyword>
<proteinExistence type="inferred from homology"/>
<feature type="transmembrane region" description="Helical" evidence="7">
    <location>
        <begin position="254"/>
        <end position="282"/>
    </location>
</feature>
<comment type="pathway">
    <text evidence="7">Protein modification; lipoprotein biosynthesis (diacylglyceryl transfer).</text>
</comment>
<dbReference type="EC" id="2.5.1.145" evidence="7"/>
<dbReference type="InterPro" id="IPR001640">
    <property type="entry name" value="Lgt"/>
</dbReference>
<dbReference type="EMBL" id="JANUCT010000027">
    <property type="protein sequence ID" value="MCS3904565.1"/>
    <property type="molecule type" value="Genomic_DNA"/>
</dbReference>
<feature type="binding site" evidence="7">
    <location>
        <position position="163"/>
    </location>
    <ligand>
        <name>a 1,2-diacyl-sn-glycero-3-phospho-(1'-sn-glycerol)</name>
        <dbReference type="ChEBI" id="CHEBI:64716"/>
    </ligand>
</feature>
<dbReference type="Proteomes" id="UP001204445">
    <property type="component" value="Unassembled WGS sequence"/>
</dbReference>
<dbReference type="GO" id="GO:0042158">
    <property type="term" value="P:lipoprotein biosynthetic process"/>
    <property type="evidence" value="ECO:0007669"/>
    <property type="project" value="UniProtKB-UniRule"/>
</dbReference>
<name>A0AAE3HMG4_9GAMM</name>
<sequence>MTTITNPAAGCPPLAGVGVHDKLPRTMLEYPAIDPVAVSIGPLDIRWYGLMYIVGILLGWWLLRQRAARHGFSHEQLADLVFFVVLGVIIGGRLGSILFYNLPYYLDNPLAVFKIWQGGMAFHGGLLGVLAAVWWFARSQGRRFFEITDYVAPVVPLGLFFGRIGNFINGELWGKPTTAPWAMIFPDPAAGNVPRHPSQLYEAALEGLLLFVILWLYSSKPRPMMAVSGLFLIGYGVFRFLVEFVRVPDVQLGYLAFGWLTMGQVLCVPMILFGLLLLYLAYRKPAVETAR</sequence>
<accession>A0AAE3HMG4</accession>
<dbReference type="PANTHER" id="PTHR30589">
    <property type="entry name" value="PROLIPOPROTEIN DIACYLGLYCERYL TRANSFERASE"/>
    <property type="match status" value="1"/>
</dbReference>
<evidence type="ECO:0000256" key="6">
    <source>
        <dbReference type="ARBA" id="ARBA00023136"/>
    </source>
</evidence>
<feature type="transmembrane region" description="Helical" evidence="7">
    <location>
        <begin position="45"/>
        <end position="63"/>
    </location>
</feature>
<dbReference type="PROSITE" id="PS01311">
    <property type="entry name" value="LGT"/>
    <property type="match status" value="1"/>
</dbReference>
<evidence type="ECO:0000256" key="7">
    <source>
        <dbReference type="HAMAP-Rule" id="MF_01147"/>
    </source>
</evidence>
<dbReference type="AlphaFoldDB" id="A0AAE3HMG4"/>
<evidence type="ECO:0000256" key="3">
    <source>
        <dbReference type="ARBA" id="ARBA00022679"/>
    </source>
</evidence>
<evidence type="ECO:0000256" key="5">
    <source>
        <dbReference type="ARBA" id="ARBA00022989"/>
    </source>
</evidence>
<keyword evidence="6 7" id="KW-0472">Membrane</keyword>
<keyword evidence="5 7" id="KW-1133">Transmembrane helix</keyword>
<evidence type="ECO:0000256" key="4">
    <source>
        <dbReference type="ARBA" id="ARBA00022692"/>
    </source>
</evidence>
<keyword evidence="9" id="KW-1185">Reference proteome</keyword>
<evidence type="ECO:0000256" key="2">
    <source>
        <dbReference type="ARBA" id="ARBA00022475"/>
    </source>
</evidence>